<protein>
    <submittedName>
        <fullName evidence="3">Pilus assembly protein</fullName>
    </submittedName>
</protein>
<comment type="caution">
    <text evidence="3">The sequence shown here is derived from an EMBL/GenBank/DDBJ whole genome shotgun (WGS) entry which is preliminary data.</text>
</comment>
<organism evidence="3 4">
    <name type="scientific">Sphingobium soli</name>
    <dbReference type="NCBI Taxonomy" id="1591116"/>
    <lineage>
        <taxon>Bacteria</taxon>
        <taxon>Pseudomonadati</taxon>
        <taxon>Pseudomonadota</taxon>
        <taxon>Alphaproteobacteria</taxon>
        <taxon>Sphingomonadales</taxon>
        <taxon>Sphingomonadaceae</taxon>
        <taxon>Sphingobium</taxon>
    </lineage>
</organism>
<sequence>MRHFAPLAKDRTGVSTVEFAIILPALLTLMCGAIELGHMLLARVVLEGAMTEAARISTASLETAEAQRTTLMEESIEQAMGNFPLADGAHVSVQTIVYGNFSSAHPETYEDANANGHYDLGESYVDRNANGKWDAATPKTGTLGGPGDVVSYTVRFPKRILFGFLGAQWLLGDSIMLTGSTVVRNESVVRRTS</sequence>
<dbReference type="RefSeq" id="WP_009821433.1">
    <property type="nucleotide sequence ID" value="NZ_JAJGNP010000002.1"/>
</dbReference>
<evidence type="ECO:0000313" key="4">
    <source>
        <dbReference type="Proteomes" id="UP001198830"/>
    </source>
</evidence>
<dbReference type="Pfam" id="PF07811">
    <property type="entry name" value="TadE"/>
    <property type="match status" value="1"/>
</dbReference>
<dbReference type="EMBL" id="JAJGNP010000002">
    <property type="protein sequence ID" value="MCC4231928.1"/>
    <property type="molecule type" value="Genomic_DNA"/>
</dbReference>
<reference evidence="3 4" key="1">
    <citation type="submission" date="2021-10" db="EMBL/GenBank/DDBJ databases">
        <title>The diversity and Nitrogen Metabolism of Culturable Nitrate-Utilizing Bacteria Within the Oxygen Minimum Zone of the Changjiang (Yangtze River)Estuary.</title>
        <authorList>
            <person name="Zhang D."/>
            <person name="Zheng J."/>
            <person name="Liu S."/>
            <person name="He W."/>
        </authorList>
    </citation>
    <scope>NUCLEOTIDE SEQUENCE [LARGE SCALE GENOMIC DNA]</scope>
    <source>
        <strain evidence="3 4">FXH275-2</strain>
    </source>
</reference>
<feature type="transmembrane region" description="Helical" evidence="1">
    <location>
        <begin position="20"/>
        <end position="46"/>
    </location>
</feature>
<keyword evidence="4" id="KW-1185">Reference proteome</keyword>
<keyword evidence="1" id="KW-1133">Transmembrane helix</keyword>
<evidence type="ECO:0000259" key="2">
    <source>
        <dbReference type="Pfam" id="PF07811"/>
    </source>
</evidence>
<keyword evidence="1" id="KW-0812">Transmembrane</keyword>
<dbReference type="InterPro" id="IPR012495">
    <property type="entry name" value="TadE-like_dom"/>
</dbReference>
<evidence type="ECO:0000256" key="1">
    <source>
        <dbReference type="SAM" id="Phobius"/>
    </source>
</evidence>
<gene>
    <name evidence="3" type="ORF">LL253_04395</name>
</gene>
<name>A0ABS8H0N7_9SPHN</name>
<keyword evidence="1" id="KW-0472">Membrane</keyword>
<feature type="domain" description="TadE-like" evidence="2">
    <location>
        <begin position="13"/>
        <end position="55"/>
    </location>
</feature>
<dbReference type="Proteomes" id="UP001198830">
    <property type="component" value="Unassembled WGS sequence"/>
</dbReference>
<accession>A0ABS8H0N7</accession>
<proteinExistence type="predicted"/>
<evidence type="ECO:0000313" key="3">
    <source>
        <dbReference type="EMBL" id="MCC4231928.1"/>
    </source>
</evidence>